<comment type="caution">
    <text evidence="1">The sequence shown here is derived from an EMBL/GenBank/DDBJ whole genome shotgun (WGS) entry which is preliminary data.</text>
</comment>
<organism evidence="1 2">
    <name type="scientific">Blautia wexlerae</name>
    <dbReference type="NCBI Taxonomy" id="418240"/>
    <lineage>
        <taxon>Bacteria</taxon>
        <taxon>Bacillati</taxon>
        <taxon>Bacillota</taxon>
        <taxon>Clostridia</taxon>
        <taxon>Lachnospirales</taxon>
        <taxon>Lachnospiraceae</taxon>
        <taxon>Blautia</taxon>
    </lineage>
</organism>
<name>A0ABX2GSL6_9FIRM</name>
<sequence>MGKKPNVANITHALAQLGGGSKKEGGDGMMKGLENIFATGVKLGTQKALEGNLKTSEEIENKKSIQKISQKVNNEKK</sequence>
<evidence type="ECO:0000313" key="1">
    <source>
        <dbReference type="EMBL" id="NSF75247.1"/>
    </source>
</evidence>
<accession>A0ABX2GSL6</accession>
<reference evidence="1 2" key="1">
    <citation type="journal article" date="2020" name="Cell Host Microbe">
        <title>Functional and Genomic Variation between Human-Derived Isolates of Lachnospiraceae Reveals Inter- and Intra-Species Diversity.</title>
        <authorList>
            <person name="Sorbara M.T."/>
            <person name="Littmann E.R."/>
            <person name="Fontana E."/>
            <person name="Moody T.U."/>
            <person name="Kohout C.E."/>
            <person name="Gjonbalaj M."/>
            <person name="Eaton V."/>
            <person name="Seok R."/>
            <person name="Leiner I.M."/>
            <person name="Pamer E.G."/>
        </authorList>
    </citation>
    <scope>NUCLEOTIDE SEQUENCE [LARGE SCALE GENOMIC DNA]</scope>
    <source>
        <strain evidence="1 2">MSK.20.11</strain>
    </source>
</reference>
<keyword evidence="2" id="KW-1185">Reference proteome</keyword>
<dbReference type="EMBL" id="JAAIPF010000054">
    <property type="protein sequence ID" value="NSF75247.1"/>
    <property type="molecule type" value="Genomic_DNA"/>
</dbReference>
<dbReference type="RefSeq" id="WP_173744387.1">
    <property type="nucleotide sequence ID" value="NZ_JAAIPF010000054.1"/>
</dbReference>
<dbReference type="Proteomes" id="UP000822152">
    <property type="component" value="Unassembled WGS sequence"/>
</dbReference>
<protein>
    <submittedName>
        <fullName evidence="1">Uncharacterized protein</fullName>
    </submittedName>
</protein>
<gene>
    <name evidence="1" type="ORF">G4952_15910</name>
</gene>
<proteinExistence type="predicted"/>
<evidence type="ECO:0000313" key="2">
    <source>
        <dbReference type="Proteomes" id="UP000822152"/>
    </source>
</evidence>